<dbReference type="Pfam" id="PF00884">
    <property type="entry name" value="Sulfatase"/>
    <property type="match status" value="1"/>
</dbReference>
<dbReference type="STRING" id="867902.Ornrh_1056"/>
<keyword evidence="3" id="KW-0479">Metal-binding</keyword>
<dbReference type="eggNOG" id="COG3119">
    <property type="taxonomic scope" value="Bacteria"/>
</dbReference>
<dbReference type="PANTHER" id="PTHR45953:SF1">
    <property type="entry name" value="IDURONATE 2-SULFATASE"/>
    <property type="match status" value="1"/>
</dbReference>
<dbReference type="GO" id="GO:0004423">
    <property type="term" value="F:iduronate-2-sulfatase activity"/>
    <property type="evidence" value="ECO:0007669"/>
    <property type="project" value="InterPro"/>
</dbReference>
<evidence type="ECO:0000256" key="6">
    <source>
        <dbReference type="ARBA" id="ARBA00022837"/>
    </source>
</evidence>
<dbReference type="InterPro" id="IPR000917">
    <property type="entry name" value="Sulfatase_N"/>
</dbReference>
<dbReference type="GO" id="GO:0005737">
    <property type="term" value="C:cytoplasm"/>
    <property type="evidence" value="ECO:0007669"/>
    <property type="project" value="TreeGrafter"/>
</dbReference>
<dbReference type="AlphaFoldDB" id="I3ZZW3"/>
<dbReference type="EMBL" id="CP003283">
    <property type="protein sequence ID" value="AFL97247.1"/>
    <property type="molecule type" value="Genomic_DNA"/>
</dbReference>
<dbReference type="RefSeq" id="WP_014790842.1">
    <property type="nucleotide sequence ID" value="NC_018016.1"/>
</dbReference>
<keyword evidence="4 7" id="KW-0732">Signal</keyword>
<feature type="signal peptide" evidence="7">
    <location>
        <begin position="1"/>
        <end position="21"/>
    </location>
</feature>
<dbReference type="InterPro" id="IPR035874">
    <property type="entry name" value="IDS"/>
</dbReference>
<evidence type="ECO:0000256" key="4">
    <source>
        <dbReference type="ARBA" id="ARBA00022729"/>
    </source>
</evidence>
<dbReference type="GeneID" id="71569331"/>
<sequence length="479" mass="54319">MNHKKLFLVLIFCFLLLWNCATPPISHQKKKPNILFICIDDLRPELNVFGAKYIHSPHIDSLANRGVYFPRHYVNAPSCGPSRYCLLTGQYGSYSNEALFQRAEKLKTQPEQVTPTLPEYLKENGYTTVAVGKVSHHPGGMGGKDWNDPNVIEMPNAWDKQLLPVAEWEHPRGIMHGLANGQIRQNPADMNVYESAEGDDTIYPDGIITNEALKQIDALSHSQKPFFLAVGIIKPHLPFGAPKKYYDLYKNQDLPPIPHPEKPNWKSVWHDSKEMRMYNLWGKDPNRDAEFANELRKHYAACVSYADAQVGKILQELKKTGAYKNTIIVLWGDHGWNLGEHSIWGKHNLFEEALRSPLIIVDPRGKNKGKASNAIVETIDLFPTLCEMTGLKIPDYAYGTSLVPNLQNTQRKGHNALAYTYDAYTLRTPRYRFTLHKDGSTELFDHQSKDKEGRNIAQEQPALVDSLKSVLLKKAAPKL</sequence>
<dbReference type="Gene3D" id="3.40.720.10">
    <property type="entry name" value="Alkaline Phosphatase, subunit A"/>
    <property type="match status" value="1"/>
</dbReference>
<dbReference type="PATRIC" id="fig|867902.3.peg.1042"/>
<keyword evidence="5" id="KW-0378">Hydrolase</keyword>
<comment type="cofactor">
    <cofactor evidence="1">
        <name>Ca(2+)</name>
        <dbReference type="ChEBI" id="CHEBI:29108"/>
    </cofactor>
</comment>
<dbReference type="PANTHER" id="PTHR45953">
    <property type="entry name" value="IDURONATE 2-SULFATASE"/>
    <property type="match status" value="1"/>
</dbReference>
<dbReference type="GO" id="GO:0046872">
    <property type="term" value="F:metal ion binding"/>
    <property type="evidence" value="ECO:0007669"/>
    <property type="project" value="UniProtKB-KW"/>
</dbReference>
<organism evidence="9 10">
    <name type="scientific">Ornithobacterium rhinotracheale (strain ATCC 51463 / DSM 15997 / CCUG 23171 / CIP 104009 / LMG 9086)</name>
    <dbReference type="NCBI Taxonomy" id="867902"/>
    <lineage>
        <taxon>Bacteria</taxon>
        <taxon>Pseudomonadati</taxon>
        <taxon>Bacteroidota</taxon>
        <taxon>Flavobacteriia</taxon>
        <taxon>Flavobacteriales</taxon>
        <taxon>Weeksellaceae</taxon>
        <taxon>Ornithobacterium</taxon>
    </lineage>
</organism>
<evidence type="ECO:0000256" key="2">
    <source>
        <dbReference type="ARBA" id="ARBA00008779"/>
    </source>
</evidence>
<dbReference type="InterPro" id="IPR017850">
    <property type="entry name" value="Alkaline_phosphatase_core_sf"/>
</dbReference>
<comment type="similarity">
    <text evidence="2">Belongs to the sulfatase family.</text>
</comment>
<evidence type="ECO:0000259" key="8">
    <source>
        <dbReference type="Pfam" id="PF00884"/>
    </source>
</evidence>
<gene>
    <name evidence="9" type="ordered locus">Ornrh_1056</name>
</gene>
<dbReference type="PROSITE" id="PS00523">
    <property type="entry name" value="SULFATASE_1"/>
    <property type="match status" value="1"/>
</dbReference>
<dbReference type="Proteomes" id="UP000006051">
    <property type="component" value="Chromosome"/>
</dbReference>
<evidence type="ECO:0000313" key="9">
    <source>
        <dbReference type="EMBL" id="AFL97247.1"/>
    </source>
</evidence>
<evidence type="ECO:0000256" key="7">
    <source>
        <dbReference type="SAM" id="SignalP"/>
    </source>
</evidence>
<name>I3ZZW3_ORNRL</name>
<evidence type="ECO:0000256" key="5">
    <source>
        <dbReference type="ARBA" id="ARBA00022801"/>
    </source>
</evidence>
<reference evidence="9 10" key="1">
    <citation type="submission" date="2012-06" db="EMBL/GenBank/DDBJ databases">
        <title>The complete genome of Ornithobacterium rhinotracheale DSM 15997.</title>
        <authorList>
            <consortium name="US DOE Joint Genome Institute (JGI-PGF)"/>
            <person name="Lucas S."/>
            <person name="Copeland A."/>
            <person name="Lapidus A."/>
            <person name="Goodwin L."/>
            <person name="Pitluck S."/>
            <person name="Peters L."/>
            <person name="Mikhailova N."/>
            <person name="Teshima H."/>
            <person name="Kyrpides N."/>
            <person name="Mavromatis K."/>
            <person name="Pagani I."/>
            <person name="Ivanova N."/>
            <person name="Ovchinnikova G."/>
            <person name="Zeytun A."/>
            <person name="Detter J.C."/>
            <person name="Han C."/>
            <person name="Land M."/>
            <person name="Hauser L."/>
            <person name="Markowitz V."/>
            <person name="Cheng J.-F."/>
            <person name="Hugenholtz P."/>
            <person name="Woyke T."/>
            <person name="Wu D."/>
            <person name="Lang E."/>
            <person name="Kopitz M."/>
            <person name="Brambilla E."/>
            <person name="Klenk H.-P."/>
            <person name="Eisen J.A."/>
        </authorList>
    </citation>
    <scope>NUCLEOTIDE SEQUENCE [LARGE SCALE GENOMIC DNA]</scope>
    <source>
        <strain evidence="10">ATCC 51463 / DSM 15997 / CCUG 23171 / LMG 9086</strain>
    </source>
</reference>
<evidence type="ECO:0000256" key="1">
    <source>
        <dbReference type="ARBA" id="ARBA00001913"/>
    </source>
</evidence>
<keyword evidence="6" id="KW-0106">Calcium</keyword>
<proteinExistence type="inferred from homology"/>
<evidence type="ECO:0000313" key="10">
    <source>
        <dbReference type="Proteomes" id="UP000006051"/>
    </source>
</evidence>
<protein>
    <submittedName>
        <fullName evidence="9">Arylsulfatase A family protein</fullName>
    </submittedName>
</protein>
<dbReference type="InterPro" id="IPR024607">
    <property type="entry name" value="Sulfatase_CS"/>
</dbReference>
<accession>I3ZZW3</accession>
<dbReference type="KEGG" id="orh:Ornrh_1056"/>
<keyword evidence="10" id="KW-1185">Reference proteome</keyword>
<feature type="domain" description="Sulfatase N-terminal" evidence="8">
    <location>
        <begin position="32"/>
        <end position="390"/>
    </location>
</feature>
<dbReference type="SUPFAM" id="SSF53649">
    <property type="entry name" value="Alkaline phosphatase-like"/>
    <property type="match status" value="1"/>
</dbReference>
<dbReference type="CDD" id="cd16030">
    <property type="entry name" value="iduronate-2-sulfatase"/>
    <property type="match status" value="1"/>
</dbReference>
<dbReference type="GeneID" id="97257747"/>
<dbReference type="HOGENOM" id="CLU_006332_9_0_10"/>
<feature type="chain" id="PRO_5003684642" evidence="7">
    <location>
        <begin position="22"/>
        <end position="479"/>
    </location>
</feature>
<evidence type="ECO:0000256" key="3">
    <source>
        <dbReference type="ARBA" id="ARBA00022723"/>
    </source>
</evidence>